<evidence type="ECO:0000256" key="1">
    <source>
        <dbReference type="SAM" id="MobiDB-lite"/>
    </source>
</evidence>
<evidence type="ECO:0000313" key="2">
    <source>
        <dbReference type="EMBL" id="MBB4884181.1"/>
    </source>
</evidence>
<proteinExistence type="predicted"/>
<feature type="compositionally biased region" description="Basic and acidic residues" evidence="1">
    <location>
        <begin position="36"/>
        <end position="47"/>
    </location>
</feature>
<sequence length="75" mass="8275">MRKAPRAFWEVGAAILFAAVVVAVALAVMGAFEVDETVKPRPDRDTSSADLDLDFPDPPRPPEMPHHPEIPRTVR</sequence>
<dbReference type="RefSeq" id="WP_184729668.1">
    <property type="nucleotide sequence ID" value="NZ_BMRW01000001.1"/>
</dbReference>
<feature type="compositionally biased region" description="Basic and acidic residues" evidence="1">
    <location>
        <begin position="63"/>
        <end position="75"/>
    </location>
</feature>
<dbReference type="EMBL" id="JACHJG010000001">
    <property type="protein sequence ID" value="MBB4884181.1"/>
    <property type="molecule type" value="Genomic_DNA"/>
</dbReference>
<feature type="region of interest" description="Disordered" evidence="1">
    <location>
        <begin position="35"/>
        <end position="75"/>
    </location>
</feature>
<organism evidence="2 3">
    <name type="scientific">Streptomyces netropsis</name>
    <name type="common">Streptoverticillium netropsis</name>
    <dbReference type="NCBI Taxonomy" id="55404"/>
    <lineage>
        <taxon>Bacteria</taxon>
        <taxon>Bacillati</taxon>
        <taxon>Actinomycetota</taxon>
        <taxon>Actinomycetes</taxon>
        <taxon>Kitasatosporales</taxon>
        <taxon>Streptomycetaceae</taxon>
        <taxon>Streptomyces</taxon>
    </lineage>
</organism>
<keyword evidence="3" id="KW-1185">Reference proteome</keyword>
<comment type="caution">
    <text evidence="2">The sequence shown here is derived from an EMBL/GenBank/DDBJ whole genome shotgun (WGS) entry which is preliminary data.</text>
</comment>
<dbReference type="AlphaFoldDB" id="A0A7W7PB38"/>
<reference evidence="2 3" key="1">
    <citation type="submission" date="2020-08" db="EMBL/GenBank/DDBJ databases">
        <title>Genomic Encyclopedia of Type Strains, Phase III (KMG-III): the genomes of soil and plant-associated and newly described type strains.</title>
        <authorList>
            <person name="Whitman W."/>
        </authorList>
    </citation>
    <scope>NUCLEOTIDE SEQUENCE [LARGE SCALE GENOMIC DNA]</scope>
    <source>
        <strain evidence="2 3">CECT 3265</strain>
    </source>
</reference>
<accession>A0A7W7PB38</accession>
<dbReference type="Proteomes" id="UP000556436">
    <property type="component" value="Unassembled WGS sequence"/>
</dbReference>
<evidence type="ECO:0000313" key="3">
    <source>
        <dbReference type="Proteomes" id="UP000556436"/>
    </source>
</evidence>
<gene>
    <name evidence="2" type="ORF">FHS38_000190</name>
</gene>
<name>A0A7W7PB38_STRNE</name>
<protein>
    <submittedName>
        <fullName evidence="2">Uncharacterized protein</fullName>
    </submittedName>
</protein>